<dbReference type="Proteomes" id="UP000184164">
    <property type="component" value="Unassembled WGS sequence"/>
</dbReference>
<dbReference type="RefSeq" id="WP_073002900.1">
    <property type="nucleotide sequence ID" value="NZ_FQUM01000008.1"/>
</dbReference>
<dbReference type="PANTHER" id="PTHR10859:SF91">
    <property type="entry name" value="DOLICHYL-PHOSPHATE BETA-GLUCOSYLTRANSFERASE"/>
    <property type="match status" value="1"/>
</dbReference>
<sequence>MDIYKEKKQHLKDYFNKAAATRIKYRRSKSYYWDSITRYVDFFIDDESSVLEIGCGTGELLNKIKGKEKTGIDFSEKMIEEAQKQFPEIKFVCCPAESIELDKKFDVVVLSNVIGYLVDIQQVFEEIHKVCHAETKIVITYYNIFWEPLIKFAEFIGIKKRGPKQSWISRKDLANLLYLAGFETYKQNSSMLFPFYVPLLSSFLNKFLSRLPVFNWFALNQYSFAQPVAKVSEEEVQRKYSTTVLIPARNESGNIENAILRMPDFGNHIEIIFVEGNSTDDTWEKVQQIQQKYKDTHDIKILQQPGKGKGDAVRAGYDVATGDILMILDADLTVPPEQLPKFYNAIAANKGGFINGTRLIYPMEKNAMRFLNTLGNKFFSLAFSWLLEQPVKDTLCGTKVMFRKDYLRLAANRSYFGNFDPFGDFDLLFGAFKLNLKIIDMPIRYQERIYGDTNISRFKHGLLLLKMWWFALFKIKFM</sequence>
<dbReference type="Pfam" id="PF13489">
    <property type="entry name" value="Methyltransf_23"/>
    <property type="match status" value="1"/>
</dbReference>
<gene>
    <name evidence="2" type="ORF">SAMN05444274_10870</name>
</gene>
<evidence type="ECO:0000313" key="3">
    <source>
        <dbReference type="Proteomes" id="UP000184164"/>
    </source>
</evidence>
<dbReference type="CDD" id="cd02440">
    <property type="entry name" value="AdoMet_MTases"/>
    <property type="match status" value="1"/>
</dbReference>
<dbReference type="GO" id="GO:0032259">
    <property type="term" value="P:methylation"/>
    <property type="evidence" value="ECO:0007669"/>
    <property type="project" value="UniProtKB-KW"/>
</dbReference>
<protein>
    <submittedName>
        <fullName evidence="2">Methyltransferase domain-containing protein</fullName>
    </submittedName>
</protein>
<keyword evidence="2" id="KW-0489">Methyltransferase</keyword>
<dbReference type="Gene3D" id="3.40.50.150">
    <property type="entry name" value="Vaccinia Virus protein VP39"/>
    <property type="match status" value="1"/>
</dbReference>
<dbReference type="SUPFAM" id="SSF53335">
    <property type="entry name" value="S-adenosyl-L-methionine-dependent methyltransferases"/>
    <property type="match status" value="1"/>
</dbReference>
<dbReference type="OrthoDB" id="9797819at2"/>
<reference evidence="2 3" key="1">
    <citation type="submission" date="2016-11" db="EMBL/GenBank/DDBJ databases">
        <authorList>
            <person name="Jaros S."/>
            <person name="Januszkiewicz K."/>
            <person name="Wedrychowicz H."/>
        </authorList>
    </citation>
    <scope>NUCLEOTIDE SEQUENCE [LARGE SCALE GENOMIC DNA]</scope>
    <source>
        <strain evidence="2 3">DSM 26910</strain>
    </source>
</reference>
<keyword evidence="3" id="KW-1185">Reference proteome</keyword>
<evidence type="ECO:0000313" key="2">
    <source>
        <dbReference type="EMBL" id="SHF73783.1"/>
    </source>
</evidence>
<dbReference type="InterPro" id="IPR001173">
    <property type="entry name" value="Glyco_trans_2-like"/>
</dbReference>
<dbReference type="InterPro" id="IPR029044">
    <property type="entry name" value="Nucleotide-diphossugar_trans"/>
</dbReference>
<name>A0A1M5E3H6_9BACT</name>
<dbReference type="PANTHER" id="PTHR10859">
    <property type="entry name" value="GLYCOSYL TRANSFERASE"/>
    <property type="match status" value="1"/>
</dbReference>
<dbReference type="GO" id="GO:0006487">
    <property type="term" value="P:protein N-linked glycosylation"/>
    <property type="evidence" value="ECO:0007669"/>
    <property type="project" value="TreeGrafter"/>
</dbReference>
<dbReference type="CDD" id="cd04179">
    <property type="entry name" value="DPM_DPG-synthase_like"/>
    <property type="match status" value="1"/>
</dbReference>
<dbReference type="Pfam" id="PF00535">
    <property type="entry name" value="Glycos_transf_2"/>
    <property type="match status" value="1"/>
</dbReference>
<dbReference type="GO" id="GO:0008168">
    <property type="term" value="F:methyltransferase activity"/>
    <property type="evidence" value="ECO:0007669"/>
    <property type="project" value="UniProtKB-KW"/>
</dbReference>
<proteinExistence type="predicted"/>
<dbReference type="AlphaFoldDB" id="A0A1M5E3H6"/>
<dbReference type="Gene3D" id="3.90.550.10">
    <property type="entry name" value="Spore Coat Polysaccharide Biosynthesis Protein SpsA, Chain A"/>
    <property type="match status" value="1"/>
</dbReference>
<accession>A0A1M5E3H6</accession>
<dbReference type="InterPro" id="IPR029063">
    <property type="entry name" value="SAM-dependent_MTases_sf"/>
</dbReference>
<feature type="domain" description="Glycosyltransferase 2-like" evidence="1">
    <location>
        <begin position="243"/>
        <end position="407"/>
    </location>
</feature>
<keyword evidence="2" id="KW-0808">Transferase</keyword>
<organism evidence="2 3">
    <name type="scientific">Mariniphaga anaerophila</name>
    <dbReference type="NCBI Taxonomy" id="1484053"/>
    <lineage>
        <taxon>Bacteria</taxon>
        <taxon>Pseudomonadati</taxon>
        <taxon>Bacteroidota</taxon>
        <taxon>Bacteroidia</taxon>
        <taxon>Marinilabiliales</taxon>
        <taxon>Prolixibacteraceae</taxon>
        <taxon>Mariniphaga</taxon>
    </lineage>
</organism>
<dbReference type="EMBL" id="FQUM01000008">
    <property type="protein sequence ID" value="SHF73783.1"/>
    <property type="molecule type" value="Genomic_DNA"/>
</dbReference>
<dbReference type="SUPFAM" id="SSF53448">
    <property type="entry name" value="Nucleotide-diphospho-sugar transferases"/>
    <property type="match status" value="1"/>
</dbReference>
<evidence type="ECO:0000259" key="1">
    <source>
        <dbReference type="Pfam" id="PF00535"/>
    </source>
</evidence>
<dbReference type="STRING" id="1484053.SAMN05444274_10870"/>